<evidence type="ECO:0000313" key="2">
    <source>
        <dbReference type="WBParaSite" id="nRc.2.0.1.t23770-RA"/>
    </source>
</evidence>
<keyword evidence="1" id="KW-1185">Reference proteome</keyword>
<sequence length="160" mass="18789">MSQNRFLSVSFGSDWQADSISLRKFNLSDDDHFFHNSSQSLDKSRRMKKRFGENGKKYQMAKRSARKRKIMGGQRLLLFSIHCGAKNFFLTFTNHHVFNEKILFVLLCPRENGGATFSHERRLTIAVQSYARFDKRFTMFNRRVRATKQRTKGRGVTNII</sequence>
<dbReference type="Proteomes" id="UP000887565">
    <property type="component" value="Unplaced"/>
</dbReference>
<dbReference type="WBParaSite" id="nRc.2.0.1.t23770-RA">
    <property type="protein sequence ID" value="nRc.2.0.1.t23770-RA"/>
    <property type="gene ID" value="nRc.2.0.1.g23770"/>
</dbReference>
<organism evidence="1 2">
    <name type="scientific">Romanomermis culicivorax</name>
    <name type="common">Nematode worm</name>
    <dbReference type="NCBI Taxonomy" id="13658"/>
    <lineage>
        <taxon>Eukaryota</taxon>
        <taxon>Metazoa</taxon>
        <taxon>Ecdysozoa</taxon>
        <taxon>Nematoda</taxon>
        <taxon>Enoplea</taxon>
        <taxon>Dorylaimia</taxon>
        <taxon>Mermithida</taxon>
        <taxon>Mermithoidea</taxon>
        <taxon>Mermithidae</taxon>
        <taxon>Romanomermis</taxon>
    </lineage>
</organism>
<protein>
    <submittedName>
        <fullName evidence="2">Uncharacterized protein</fullName>
    </submittedName>
</protein>
<evidence type="ECO:0000313" key="1">
    <source>
        <dbReference type="Proteomes" id="UP000887565"/>
    </source>
</evidence>
<proteinExistence type="predicted"/>
<accession>A0A915JD90</accession>
<dbReference type="AlphaFoldDB" id="A0A915JD90"/>
<name>A0A915JD90_ROMCU</name>
<reference evidence="2" key="1">
    <citation type="submission" date="2022-11" db="UniProtKB">
        <authorList>
            <consortium name="WormBaseParasite"/>
        </authorList>
    </citation>
    <scope>IDENTIFICATION</scope>
</reference>